<reference evidence="9" key="2">
    <citation type="submission" date="2025-09" db="UniProtKB">
        <authorList>
            <consortium name="Ensembl"/>
        </authorList>
    </citation>
    <scope>IDENTIFICATION</scope>
</reference>
<dbReference type="InterPro" id="IPR026099">
    <property type="entry name" value="Odf2-rel"/>
</dbReference>
<feature type="coiled-coil region" evidence="8">
    <location>
        <begin position="9"/>
        <end position="70"/>
    </location>
</feature>
<dbReference type="Ensembl" id="ENSACIT00000025634.1">
    <property type="protein sequence ID" value="ENSACIP00000024983.1"/>
    <property type="gene ID" value="ENSACIG00000019364.1"/>
</dbReference>
<dbReference type="AlphaFoldDB" id="A0A3Q0STK5"/>
<reference evidence="9" key="1">
    <citation type="submission" date="2025-08" db="UniProtKB">
        <authorList>
            <consortium name="Ensembl"/>
        </authorList>
    </citation>
    <scope>IDENTIFICATION</scope>
</reference>
<keyword evidence="4" id="KW-0963">Cytoplasm</keyword>
<protein>
    <submittedName>
        <fullName evidence="9">Uncharacterized protein</fullName>
    </submittedName>
</protein>
<evidence type="ECO:0000313" key="10">
    <source>
        <dbReference type="Proteomes" id="UP000261340"/>
    </source>
</evidence>
<evidence type="ECO:0000256" key="4">
    <source>
        <dbReference type="ARBA" id="ARBA00022490"/>
    </source>
</evidence>
<dbReference type="OMA" id="WRKEQVS"/>
<comment type="similarity">
    <text evidence="3">Belongs to the ODF2 family.</text>
</comment>
<accession>A0A3Q0STK5</accession>
<sequence>MHWFPSFLSQLLKKDLSESEQKVRELMDLRREEQVSKSAVHVTKSVEATRAHLQGQLHNKEAENNRLAVQLRVHTPLSTRCSVD</sequence>
<organism evidence="9 10">
    <name type="scientific">Amphilophus citrinellus</name>
    <name type="common">Midas cichlid</name>
    <name type="synonym">Cichlasoma citrinellum</name>
    <dbReference type="NCBI Taxonomy" id="61819"/>
    <lineage>
        <taxon>Eukaryota</taxon>
        <taxon>Metazoa</taxon>
        <taxon>Chordata</taxon>
        <taxon>Craniata</taxon>
        <taxon>Vertebrata</taxon>
        <taxon>Euteleostomi</taxon>
        <taxon>Actinopterygii</taxon>
        <taxon>Neopterygii</taxon>
        <taxon>Teleostei</taxon>
        <taxon>Neoteleostei</taxon>
        <taxon>Acanthomorphata</taxon>
        <taxon>Ovalentaria</taxon>
        <taxon>Cichlomorphae</taxon>
        <taxon>Cichliformes</taxon>
        <taxon>Cichlidae</taxon>
        <taxon>New World cichlids</taxon>
        <taxon>Cichlasomatinae</taxon>
        <taxon>Heroini</taxon>
        <taxon>Amphilophus</taxon>
    </lineage>
</organism>
<keyword evidence="7" id="KW-0966">Cell projection</keyword>
<name>A0A3Q0STK5_AMPCI</name>
<dbReference type="GO" id="GO:0005814">
    <property type="term" value="C:centriole"/>
    <property type="evidence" value="ECO:0007669"/>
    <property type="project" value="UniProtKB-SubCell"/>
</dbReference>
<dbReference type="GeneTree" id="ENSGT00940000177599"/>
<keyword evidence="5 8" id="KW-0175">Coiled coil</keyword>
<evidence type="ECO:0000256" key="1">
    <source>
        <dbReference type="ARBA" id="ARBA00004114"/>
    </source>
</evidence>
<evidence type="ECO:0000256" key="8">
    <source>
        <dbReference type="SAM" id="Coils"/>
    </source>
</evidence>
<dbReference type="GO" id="GO:1902018">
    <property type="term" value="P:negative regulation of cilium assembly"/>
    <property type="evidence" value="ECO:0007669"/>
    <property type="project" value="TreeGrafter"/>
</dbReference>
<dbReference type="STRING" id="61819.ENSACIP00000024983"/>
<comment type="subcellular location">
    <subcellularLocation>
        <location evidence="2">Cell projection</location>
        <location evidence="2">Cilium</location>
    </subcellularLocation>
    <subcellularLocation>
        <location evidence="1">Cytoplasm</location>
        <location evidence="1">Cytoskeleton</location>
        <location evidence="1">Microtubule organizing center</location>
        <location evidence="1">Centrosome</location>
        <location evidence="1">Centriole</location>
    </subcellularLocation>
</comment>
<dbReference type="GO" id="GO:0005813">
    <property type="term" value="C:centrosome"/>
    <property type="evidence" value="ECO:0007669"/>
    <property type="project" value="TreeGrafter"/>
</dbReference>
<evidence type="ECO:0000313" key="9">
    <source>
        <dbReference type="Ensembl" id="ENSACIP00000024983.1"/>
    </source>
</evidence>
<evidence type="ECO:0000256" key="6">
    <source>
        <dbReference type="ARBA" id="ARBA00023212"/>
    </source>
</evidence>
<keyword evidence="10" id="KW-1185">Reference proteome</keyword>
<dbReference type="PANTHER" id="PTHR23162:SF7">
    <property type="entry name" value="PROTEIN BCAP"/>
    <property type="match status" value="1"/>
</dbReference>
<keyword evidence="6" id="KW-0206">Cytoskeleton</keyword>
<dbReference type="PANTHER" id="PTHR23162">
    <property type="entry name" value="OUTER DENSE FIBER OF SPERM TAILS 2"/>
    <property type="match status" value="1"/>
</dbReference>
<dbReference type="GO" id="GO:0036064">
    <property type="term" value="C:ciliary basal body"/>
    <property type="evidence" value="ECO:0007669"/>
    <property type="project" value="TreeGrafter"/>
</dbReference>
<evidence type="ECO:0000256" key="2">
    <source>
        <dbReference type="ARBA" id="ARBA00004138"/>
    </source>
</evidence>
<evidence type="ECO:0000256" key="3">
    <source>
        <dbReference type="ARBA" id="ARBA00009316"/>
    </source>
</evidence>
<evidence type="ECO:0000256" key="7">
    <source>
        <dbReference type="ARBA" id="ARBA00023273"/>
    </source>
</evidence>
<proteinExistence type="inferred from homology"/>
<dbReference type="Proteomes" id="UP000261340">
    <property type="component" value="Unplaced"/>
</dbReference>
<evidence type="ECO:0000256" key="5">
    <source>
        <dbReference type="ARBA" id="ARBA00023054"/>
    </source>
</evidence>